<keyword evidence="7" id="KW-1185">Reference proteome</keyword>
<dbReference type="GO" id="GO:0003730">
    <property type="term" value="F:mRNA 3'-UTR binding"/>
    <property type="evidence" value="ECO:0007669"/>
    <property type="project" value="TreeGrafter"/>
</dbReference>
<feature type="repeat" description="Pumilio" evidence="3">
    <location>
        <begin position="690"/>
        <end position="725"/>
    </location>
</feature>
<dbReference type="CDD" id="cd07920">
    <property type="entry name" value="Pumilio"/>
    <property type="match status" value="1"/>
</dbReference>
<dbReference type="InterPro" id="IPR016024">
    <property type="entry name" value="ARM-type_fold"/>
</dbReference>
<dbReference type="Pfam" id="PF00806">
    <property type="entry name" value="PUF"/>
    <property type="match status" value="8"/>
</dbReference>
<dbReference type="SMART" id="SM00025">
    <property type="entry name" value="Pumilio"/>
    <property type="match status" value="8"/>
</dbReference>
<evidence type="ECO:0000313" key="6">
    <source>
        <dbReference type="EMBL" id="QIX01527.1"/>
    </source>
</evidence>
<dbReference type="PANTHER" id="PTHR12537:SF12">
    <property type="entry name" value="MATERNAL PROTEIN PUMILIO"/>
    <property type="match status" value="1"/>
</dbReference>
<protein>
    <recommendedName>
        <fullName evidence="5">PUM-HD domain-containing protein</fullName>
    </recommendedName>
</protein>
<accession>A0A6H0Y3E2</accession>
<gene>
    <name evidence="6" type="ORF">AMS68_007044</name>
</gene>
<dbReference type="InterPro" id="IPR011989">
    <property type="entry name" value="ARM-like"/>
</dbReference>
<feature type="compositionally biased region" description="Polar residues" evidence="4">
    <location>
        <begin position="783"/>
        <end position="798"/>
    </location>
</feature>
<feature type="region of interest" description="Disordered" evidence="4">
    <location>
        <begin position="783"/>
        <end position="824"/>
    </location>
</feature>
<organism evidence="6 7">
    <name type="scientific">Peltaster fructicola</name>
    <dbReference type="NCBI Taxonomy" id="286661"/>
    <lineage>
        <taxon>Eukaryota</taxon>
        <taxon>Fungi</taxon>
        <taxon>Dikarya</taxon>
        <taxon>Ascomycota</taxon>
        <taxon>Pezizomycotina</taxon>
        <taxon>Dothideomycetes</taxon>
        <taxon>Dothideomycetes incertae sedis</taxon>
        <taxon>Peltaster</taxon>
    </lineage>
</organism>
<evidence type="ECO:0000256" key="4">
    <source>
        <dbReference type="SAM" id="MobiDB-lite"/>
    </source>
</evidence>
<dbReference type="Gene3D" id="1.25.10.10">
    <property type="entry name" value="Leucine-rich Repeat Variant"/>
    <property type="match status" value="1"/>
</dbReference>
<dbReference type="InterPro" id="IPR001313">
    <property type="entry name" value="Pumilio_RNA-bd_rpt"/>
</dbReference>
<feature type="repeat" description="Pumilio" evidence="3">
    <location>
        <begin position="462"/>
        <end position="497"/>
    </location>
</feature>
<sequence>MAATLGNGTGPWGKKTSSIWGSNSSTFVPRAVADKPHPRNLSVETTDIKKGSGSLLASSESDHWRPGQARGDSAVRISTQPFRGASTVEVPRSLSGGSSNISPTASRAPTVNLTNTAFSAQRPSFTSPTNSGFFGGEPPNVYPKYRDRQAYPSDTVISPTTSSPINERRAQWPTQYHESASVTTSRDTSRAPQSSHSDRQFSFHVDQRSQRRTPQTARNPSQSNISYNNMSTVNPDFLPVFGQVAPDRSVSRGVPSYNRTTYLEQVDDTDRWTLPGYNNFTSSLYSTPTTPSNFTFTRMQDPQALEFRPGHHFHPRTQSEEFVPMKQSWQENDMVVAQRPAHHPMVDTRVAAQVMALKEQYNLYNPYTIPPLHSVGPYLSYYHMGLGNLSAAPPTGPSELESGLQSAKLYDFKQAGKNNRRYELKDIYEHIAEFAGDQHGSRFIQNKLETANSDEKERVFREIEPNAIPLMTDVFGNYVIQKFFDHGHQEHKKILAHKMRGQVLNLSTQMYGCRVVQKALEHVLLEQQAALVGELRNHITACIKDQNGNHVIQKAIERCPASSIGFVYQALVAQVHTLSLHPYGCRVIQRCLERQEEFPAKEIILGELHESMSKGMIGDSYGNYVVQHVVENGPDVNRQHVLNIVLADLEGYSKHKFASNVVEKCIQYSTDVWRRKVVEVLTTVDDRRAEGEGVLVSLIKDSFGNYVIQKLLDSLLVQDFMYLCQHLQPAMAHTKRTGCGKQVVSIEKKMARCEGLVHHSATYGLPVQPVAFQSNYGSVSNTPALTADSRSMQSSGLPSVNGDAVEGATMSRKNSEAPVEALTR</sequence>
<evidence type="ECO:0000256" key="1">
    <source>
        <dbReference type="ARBA" id="ARBA00022737"/>
    </source>
</evidence>
<feature type="repeat" description="Pumilio" evidence="3">
    <location>
        <begin position="570"/>
        <end position="605"/>
    </location>
</feature>
<name>A0A6H0Y3E2_9PEZI</name>
<feature type="domain" description="PUM-HD" evidence="5">
    <location>
        <begin position="404"/>
        <end position="751"/>
    </location>
</feature>
<feature type="region of interest" description="Disordered" evidence="4">
    <location>
        <begin position="1"/>
        <end position="228"/>
    </location>
</feature>
<feature type="compositionally biased region" description="Polar residues" evidence="4">
    <location>
        <begin position="95"/>
        <end position="132"/>
    </location>
</feature>
<dbReference type="SUPFAM" id="SSF48371">
    <property type="entry name" value="ARM repeat"/>
    <property type="match status" value="1"/>
</dbReference>
<dbReference type="OrthoDB" id="668540at2759"/>
<dbReference type="InterPro" id="IPR033712">
    <property type="entry name" value="Pumilio_RNA-bd"/>
</dbReference>
<dbReference type="PROSITE" id="PS50302">
    <property type="entry name" value="PUM"/>
    <property type="match status" value="7"/>
</dbReference>
<evidence type="ECO:0000256" key="3">
    <source>
        <dbReference type="PROSITE-ProRule" id="PRU00317"/>
    </source>
</evidence>
<dbReference type="AlphaFoldDB" id="A0A6H0Y3E2"/>
<proteinExistence type="predicted"/>
<feature type="compositionally biased region" description="Polar residues" evidence="4">
    <location>
        <begin position="155"/>
        <end position="165"/>
    </location>
</feature>
<feature type="repeat" description="Pumilio" evidence="3">
    <location>
        <begin position="607"/>
        <end position="643"/>
    </location>
</feature>
<feature type="compositionally biased region" description="Basic and acidic residues" evidence="4">
    <location>
        <begin position="196"/>
        <end position="209"/>
    </location>
</feature>
<dbReference type="InterPro" id="IPR033133">
    <property type="entry name" value="PUM-HD"/>
</dbReference>
<comment type="function">
    <text evidence="2">RNA-binding nucleolar protein required for pre-rRNA processing. Involved in production of 18S rRNA and assembly of small ribosomal subunit.</text>
</comment>
<feature type="compositionally biased region" description="Polar residues" evidence="4">
    <location>
        <begin position="172"/>
        <end position="195"/>
    </location>
</feature>
<evidence type="ECO:0000256" key="2">
    <source>
        <dbReference type="ARBA" id="ARBA00024893"/>
    </source>
</evidence>
<evidence type="ECO:0000259" key="5">
    <source>
        <dbReference type="PROSITE" id="PS50303"/>
    </source>
</evidence>
<dbReference type="Proteomes" id="UP000503462">
    <property type="component" value="Chromosome 5"/>
</dbReference>
<feature type="compositionally biased region" description="Polar residues" evidence="4">
    <location>
        <begin position="212"/>
        <end position="228"/>
    </location>
</feature>
<feature type="repeat" description="Pumilio" evidence="3">
    <location>
        <begin position="498"/>
        <end position="533"/>
    </location>
</feature>
<feature type="repeat" description="Pumilio" evidence="3">
    <location>
        <begin position="426"/>
        <end position="461"/>
    </location>
</feature>
<feature type="repeat" description="Pumilio" evidence="3">
    <location>
        <begin position="534"/>
        <end position="569"/>
    </location>
</feature>
<dbReference type="GO" id="GO:0005737">
    <property type="term" value="C:cytoplasm"/>
    <property type="evidence" value="ECO:0007669"/>
    <property type="project" value="TreeGrafter"/>
</dbReference>
<reference evidence="6 7" key="1">
    <citation type="journal article" date="2016" name="Sci. Rep.">
        <title>Peltaster fructicola genome reveals evolution from an invasive phytopathogen to an ectophytic parasite.</title>
        <authorList>
            <person name="Xu C."/>
            <person name="Chen H."/>
            <person name="Gleason M.L."/>
            <person name="Xu J.R."/>
            <person name="Liu H."/>
            <person name="Zhang R."/>
            <person name="Sun G."/>
        </authorList>
    </citation>
    <scope>NUCLEOTIDE SEQUENCE [LARGE SCALE GENOMIC DNA]</scope>
    <source>
        <strain evidence="6 7">LNHT1506</strain>
    </source>
</reference>
<keyword evidence="1" id="KW-0677">Repeat</keyword>
<dbReference type="GO" id="GO:0000288">
    <property type="term" value="P:nuclear-transcribed mRNA catabolic process, deadenylation-dependent decay"/>
    <property type="evidence" value="ECO:0007669"/>
    <property type="project" value="TreeGrafter"/>
</dbReference>
<dbReference type="PANTHER" id="PTHR12537">
    <property type="entry name" value="RNA BINDING PROTEIN PUMILIO-RELATED"/>
    <property type="match status" value="1"/>
</dbReference>
<dbReference type="EMBL" id="CP051143">
    <property type="protein sequence ID" value="QIX01527.1"/>
    <property type="molecule type" value="Genomic_DNA"/>
</dbReference>
<dbReference type="PROSITE" id="PS50303">
    <property type="entry name" value="PUM_HD"/>
    <property type="match status" value="1"/>
</dbReference>
<evidence type="ECO:0000313" key="7">
    <source>
        <dbReference type="Proteomes" id="UP000503462"/>
    </source>
</evidence>
<feature type="compositionally biased region" description="Polar residues" evidence="4">
    <location>
        <begin position="15"/>
        <end position="27"/>
    </location>
</feature>